<dbReference type="PROSITE" id="PS52016">
    <property type="entry name" value="TONB_DEPENDENT_REC_3"/>
    <property type="match status" value="1"/>
</dbReference>
<protein>
    <submittedName>
        <fullName evidence="15">TonB-dependent receptor</fullName>
    </submittedName>
</protein>
<keyword evidence="6 11" id="KW-0798">TonB box</keyword>
<keyword evidence="5 12" id="KW-0732">Signal</keyword>
<dbReference type="eggNOG" id="COG4206">
    <property type="taxonomic scope" value="Bacteria"/>
</dbReference>
<keyword evidence="3 10" id="KW-1134">Transmembrane beta strand</keyword>
<evidence type="ECO:0000256" key="7">
    <source>
        <dbReference type="ARBA" id="ARBA00023136"/>
    </source>
</evidence>
<dbReference type="Gene3D" id="2.40.170.20">
    <property type="entry name" value="TonB-dependent receptor, beta-barrel domain"/>
    <property type="match status" value="1"/>
</dbReference>
<dbReference type="InterPro" id="IPR012910">
    <property type="entry name" value="Plug_dom"/>
</dbReference>
<dbReference type="Pfam" id="PF00593">
    <property type="entry name" value="TonB_dep_Rec_b-barrel"/>
    <property type="match status" value="1"/>
</dbReference>
<dbReference type="EMBL" id="CP003557">
    <property type="protein sequence ID" value="AFN73249.1"/>
    <property type="molecule type" value="Genomic_DNA"/>
</dbReference>
<dbReference type="InterPro" id="IPR037066">
    <property type="entry name" value="Plug_dom_sf"/>
</dbReference>
<name>I6ZMK9_MELRP</name>
<dbReference type="KEGG" id="mro:MROS_0005"/>
<dbReference type="Proteomes" id="UP000009011">
    <property type="component" value="Chromosome"/>
</dbReference>
<feature type="domain" description="TonB-dependent receptor-like beta-barrel" evidence="13">
    <location>
        <begin position="264"/>
        <end position="628"/>
    </location>
</feature>
<dbReference type="GO" id="GO:0044718">
    <property type="term" value="P:siderophore transmembrane transport"/>
    <property type="evidence" value="ECO:0007669"/>
    <property type="project" value="TreeGrafter"/>
</dbReference>
<evidence type="ECO:0000256" key="6">
    <source>
        <dbReference type="ARBA" id="ARBA00023077"/>
    </source>
</evidence>
<evidence type="ECO:0000256" key="4">
    <source>
        <dbReference type="ARBA" id="ARBA00022692"/>
    </source>
</evidence>
<evidence type="ECO:0000313" key="15">
    <source>
        <dbReference type="EMBL" id="AFN73249.1"/>
    </source>
</evidence>
<evidence type="ECO:0000256" key="10">
    <source>
        <dbReference type="PROSITE-ProRule" id="PRU01360"/>
    </source>
</evidence>
<keyword evidence="9 10" id="KW-0998">Cell outer membrane</keyword>
<keyword evidence="7 10" id="KW-0472">Membrane</keyword>
<sequence>MPAQRLTLYTSIALIFISIELSAQVDTPGVALDTLFTVDLPETENVDAASKYSQPSFEAPTSITIVGSEEIENYGYTTVNELLKAQRGFYETYSRQYTTIGIRGFNRVNDYNSRILVLFDGHRLNIFDGAPLGSDLSFDISNIERVEIIRGPGSALYGTNAMLGIINIIPKKNEDLKITGRYGSFDSKKLSFNGGRAITDKFGFSVNATLYDSKGEDLYYEEYDSEETNYGIAQNLDYEKTYGIYGRLYYSDLELKAFISFRRKGNPTGSFFSEFNKKSETVDKYQFLELSHKMNLSYDKFIRTRLFYDMYDFNGLYYVNLFGFNGHGSAQNLARSVGFEAQFIWDILQNNRIITGIEYKHDLEKKIYMGMPGITVLNINHHMDQFSYFIQNEYQYSSRLSFYAGLRIDTYNPTHDLFNAGRTVLNPRFSINYAYDEDNIFRLSYGVAFRENNIYERYIEVPFLYKKNTDLKAERIYTTEVSWEQRLSRKLKSLATLYHYNMTNLVDVEYHAEGGYYQYRNIGEAETFGVELETSANLSEGWSGFIRYSYQYTTDQDERRLSNSPEHLLKAGVTKNINRYFNIALEYQFESARITNYGNKTNSVHYAQANLYSGVTENLRISLLVRNLFNSSIRYPSGLQFRQDTILQPGRNYLFTIEYIIK</sequence>
<evidence type="ECO:0000256" key="9">
    <source>
        <dbReference type="ARBA" id="ARBA00023237"/>
    </source>
</evidence>
<comment type="similarity">
    <text evidence="10 11">Belongs to the TonB-dependent receptor family.</text>
</comment>
<dbReference type="RefSeq" id="WP_014854686.1">
    <property type="nucleotide sequence ID" value="NC_018178.1"/>
</dbReference>
<keyword evidence="16" id="KW-1185">Reference proteome</keyword>
<evidence type="ECO:0000259" key="14">
    <source>
        <dbReference type="Pfam" id="PF07715"/>
    </source>
</evidence>
<keyword evidence="2 10" id="KW-0813">Transport</keyword>
<organism evidence="15 16">
    <name type="scientific">Melioribacter roseus (strain DSM 23840 / JCM 17771 / VKM B-2668 / P3M-2)</name>
    <dbReference type="NCBI Taxonomy" id="1191523"/>
    <lineage>
        <taxon>Bacteria</taxon>
        <taxon>Pseudomonadati</taxon>
        <taxon>Ignavibacteriota</taxon>
        <taxon>Ignavibacteria</taxon>
        <taxon>Ignavibacteriales</taxon>
        <taxon>Melioribacteraceae</taxon>
        <taxon>Melioribacter</taxon>
    </lineage>
</organism>
<evidence type="ECO:0000256" key="5">
    <source>
        <dbReference type="ARBA" id="ARBA00022729"/>
    </source>
</evidence>
<feature type="chain" id="PRO_5003707144" evidence="12">
    <location>
        <begin position="24"/>
        <end position="662"/>
    </location>
</feature>
<dbReference type="Gene3D" id="2.170.130.10">
    <property type="entry name" value="TonB-dependent receptor, plug domain"/>
    <property type="match status" value="1"/>
</dbReference>
<evidence type="ECO:0000259" key="13">
    <source>
        <dbReference type="Pfam" id="PF00593"/>
    </source>
</evidence>
<keyword evidence="8 15" id="KW-0675">Receptor</keyword>
<dbReference type="CDD" id="cd01347">
    <property type="entry name" value="ligand_gated_channel"/>
    <property type="match status" value="1"/>
</dbReference>
<feature type="domain" description="TonB-dependent receptor plug" evidence="14">
    <location>
        <begin position="57"/>
        <end position="164"/>
    </location>
</feature>
<dbReference type="GO" id="GO:0015344">
    <property type="term" value="F:siderophore uptake transmembrane transporter activity"/>
    <property type="evidence" value="ECO:0007669"/>
    <property type="project" value="TreeGrafter"/>
</dbReference>
<feature type="signal peptide" evidence="12">
    <location>
        <begin position="1"/>
        <end position="23"/>
    </location>
</feature>
<evidence type="ECO:0000256" key="11">
    <source>
        <dbReference type="RuleBase" id="RU003357"/>
    </source>
</evidence>
<dbReference type="STRING" id="1191523.MROS_0005"/>
<dbReference type="InterPro" id="IPR000531">
    <property type="entry name" value="Beta-barrel_TonB"/>
</dbReference>
<dbReference type="Pfam" id="PF07715">
    <property type="entry name" value="Plug"/>
    <property type="match status" value="1"/>
</dbReference>
<dbReference type="GO" id="GO:0009279">
    <property type="term" value="C:cell outer membrane"/>
    <property type="evidence" value="ECO:0007669"/>
    <property type="project" value="UniProtKB-SubCell"/>
</dbReference>
<dbReference type="AlphaFoldDB" id="I6ZMK9"/>
<dbReference type="SUPFAM" id="SSF56935">
    <property type="entry name" value="Porins"/>
    <property type="match status" value="1"/>
</dbReference>
<evidence type="ECO:0000256" key="8">
    <source>
        <dbReference type="ARBA" id="ARBA00023170"/>
    </source>
</evidence>
<evidence type="ECO:0000256" key="2">
    <source>
        <dbReference type="ARBA" id="ARBA00022448"/>
    </source>
</evidence>
<reference evidence="15 16" key="1">
    <citation type="journal article" date="2013" name="PLoS ONE">
        <title>Genomic analysis of Melioribacter roseus, facultatively anaerobic organotrophic bacterium representing a novel deep lineage within Bacteriodetes/Chlorobi group.</title>
        <authorList>
            <person name="Kadnikov V.V."/>
            <person name="Mardanov A.V."/>
            <person name="Podosokorskaya O.A."/>
            <person name="Gavrilov S.N."/>
            <person name="Kublanov I.V."/>
            <person name="Beletsky A.V."/>
            <person name="Bonch-Osmolovskaya E.A."/>
            <person name="Ravin N.V."/>
        </authorList>
    </citation>
    <scope>NUCLEOTIDE SEQUENCE [LARGE SCALE GENOMIC DNA]</scope>
    <source>
        <strain evidence="16">JCM 17771 / P3M-2</strain>
    </source>
</reference>
<dbReference type="InterPro" id="IPR036942">
    <property type="entry name" value="Beta-barrel_TonB_sf"/>
</dbReference>
<evidence type="ECO:0000256" key="12">
    <source>
        <dbReference type="SAM" id="SignalP"/>
    </source>
</evidence>
<gene>
    <name evidence="15" type="ordered locus">MROS_0005</name>
</gene>
<dbReference type="PANTHER" id="PTHR30069">
    <property type="entry name" value="TONB-DEPENDENT OUTER MEMBRANE RECEPTOR"/>
    <property type="match status" value="1"/>
</dbReference>
<proteinExistence type="inferred from homology"/>
<dbReference type="InterPro" id="IPR039426">
    <property type="entry name" value="TonB-dep_rcpt-like"/>
</dbReference>
<evidence type="ECO:0000256" key="3">
    <source>
        <dbReference type="ARBA" id="ARBA00022452"/>
    </source>
</evidence>
<comment type="subcellular location">
    <subcellularLocation>
        <location evidence="1 10">Cell outer membrane</location>
        <topology evidence="1 10">Multi-pass membrane protein</topology>
    </subcellularLocation>
</comment>
<dbReference type="OrthoDB" id="9758472at2"/>
<evidence type="ECO:0000313" key="16">
    <source>
        <dbReference type="Proteomes" id="UP000009011"/>
    </source>
</evidence>
<dbReference type="HOGENOM" id="CLU_008287_18_0_10"/>
<keyword evidence="4 10" id="KW-0812">Transmembrane</keyword>
<accession>I6ZMK9</accession>
<dbReference type="PANTHER" id="PTHR30069:SF29">
    <property type="entry name" value="HEMOGLOBIN AND HEMOGLOBIN-HAPTOGLOBIN-BINDING PROTEIN 1-RELATED"/>
    <property type="match status" value="1"/>
</dbReference>
<evidence type="ECO:0000256" key="1">
    <source>
        <dbReference type="ARBA" id="ARBA00004571"/>
    </source>
</evidence>